<keyword evidence="10" id="KW-1185">Reference proteome</keyword>
<evidence type="ECO:0000256" key="3">
    <source>
        <dbReference type="ARBA" id="ARBA00022679"/>
    </source>
</evidence>
<sequence>MKRYLWLWLQSLILFLLLLGQVLAAEPLWFAGKSPRSAARELEAQLTTVVAAQIDPRFEALRRALVEESELQDIETRSRLYSDAYQLLAAFWQELYRRPAGKLDLNEPFLLVPDDSLLPRLTEAARDARLMEAVLQLEPLFDDYLLTRNWIRHYLSLPAPPTLKGPLRLIAPGEWADEVVLIRQRLVDLNLMPPNDGGQWMDSALVARIQDFQSQHGLAADGVVGPSTRYWLYLSGRERARLLARSLLRQVHDHHFFARDHFRVNIPGFQAVWVEGQQIRFRSKVVVGRLQRQTPTMHSALKYVVINPRWNVPRSILRRDILPKIASDGGFVARHGYEVVGAEGQVLALTEEQIQSAAQQGFPYRLRQKPGPGNALGRYKFYLDNARAIYLHDTPESHLFRYRQRAFSSGCVRLDQAEELAYQLLHRNRTSASQIARWQSRREPKWVEITEPVPTYLVYWTAWIEGGQPQFRRDIYGWERPTSEVTTVRQSHR</sequence>
<dbReference type="InterPro" id="IPR002477">
    <property type="entry name" value="Peptidoglycan-bd-like"/>
</dbReference>
<evidence type="ECO:0000256" key="7">
    <source>
        <dbReference type="PROSITE-ProRule" id="PRU01373"/>
    </source>
</evidence>
<dbReference type="InterPro" id="IPR038063">
    <property type="entry name" value="Transpep_catalytic_dom"/>
</dbReference>
<evidence type="ECO:0000256" key="6">
    <source>
        <dbReference type="ARBA" id="ARBA00023316"/>
    </source>
</evidence>
<dbReference type="Gene3D" id="1.10.101.10">
    <property type="entry name" value="PGBD-like superfamily/PGBD"/>
    <property type="match status" value="1"/>
</dbReference>
<organism evidence="9 10">
    <name type="scientific">Ferrimonas gelatinilytica</name>
    <dbReference type="NCBI Taxonomy" id="1255257"/>
    <lineage>
        <taxon>Bacteria</taxon>
        <taxon>Pseudomonadati</taxon>
        <taxon>Pseudomonadota</taxon>
        <taxon>Gammaproteobacteria</taxon>
        <taxon>Alteromonadales</taxon>
        <taxon>Ferrimonadaceae</taxon>
        <taxon>Ferrimonas</taxon>
    </lineage>
</organism>
<feature type="active site" description="Nucleophile" evidence="7">
    <location>
        <position position="411"/>
    </location>
</feature>
<dbReference type="PROSITE" id="PS52029">
    <property type="entry name" value="LD_TPASE"/>
    <property type="match status" value="1"/>
</dbReference>
<dbReference type="InterPro" id="IPR052905">
    <property type="entry name" value="LD-transpeptidase_YkuD-like"/>
</dbReference>
<accession>A0ABP9SEM6</accession>
<dbReference type="Proteomes" id="UP001501600">
    <property type="component" value="Unassembled WGS sequence"/>
</dbReference>
<dbReference type="PANTHER" id="PTHR41533">
    <property type="entry name" value="L,D-TRANSPEPTIDASE HI_1667-RELATED"/>
    <property type="match status" value="1"/>
</dbReference>
<keyword evidence="4 7" id="KW-0133">Cell shape</keyword>
<comment type="pathway">
    <text evidence="1 7">Cell wall biogenesis; peptidoglycan biosynthesis.</text>
</comment>
<evidence type="ECO:0000313" key="10">
    <source>
        <dbReference type="Proteomes" id="UP001501600"/>
    </source>
</evidence>
<dbReference type="EMBL" id="BAABLF010000030">
    <property type="protein sequence ID" value="GAA5194964.1"/>
    <property type="molecule type" value="Genomic_DNA"/>
</dbReference>
<keyword evidence="3" id="KW-0808">Transferase</keyword>
<dbReference type="Gene3D" id="2.40.440.10">
    <property type="entry name" value="L,D-transpeptidase catalytic domain-like"/>
    <property type="match status" value="1"/>
</dbReference>
<dbReference type="SUPFAM" id="SSF141523">
    <property type="entry name" value="L,D-transpeptidase catalytic domain-like"/>
    <property type="match status" value="1"/>
</dbReference>
<dbReference type="CDD" id="cd16913">
    <property type="entry name" value="YkuD_like"/>
    <property type="match status" value="1"/>
</dbReference>
<reference evidence="10" key="1">
    <citation type="journal article" date="2019" name="Int. J. Syst. Evol. Microbiol.">
        <title>The Global Catalogue of Microorganisms (GCM) 10K type strain sequencing project: providing services to taxonomists for standard genome sequencing and annotation.</title>
        <authorList>
            <consortium name="The Broad Institute Genomics Platform"/>
            <consortium name="The Broad Institute Genome Sequencing Center for Infectious Disease"/>
            <person name="Wu L."/>
            <person name="Ma J."/>
        </authorList>
    </citation>
    <scope>NUCLEOTIDE SEQUENCE [LARGE SCALE GENOMIC DNA]</scope>
    <source>
        <strain evidence="10">JCM 18720</strain>
    </source>
</reference>
<proteinExistence type="inferred from homology"/>
<dbReference type="InterPro" id="IPR005490">
    <property type="entry name" value="LD_TPept_cat_dom"/>
</dbReference>
<evidence type="ECO:0000256" key="4">
    <source>
        <dbReference type="ARBA" id="ARBA00022960"/>
    </source>
</evidence>
<keyword evidence="5 7" id="KW-0573">Peptidoglycan synthesis</keyword>
<comment type="caution">
    <text evidence="9">The sequence shown here is derived from an EMBL/GenBank/DDBJ whole genome shotgun (WGS) entry which is preliminary data.</text>
</comment>
<evidence type="ECO:0000256" key="1">
    <source>
        <dbReference type="ARBA" id="ARBA00004752"/>
    </source>
</evidence>
<dbReference type="InterPro" id="IPR036366">
    <property type="entry name" value="PGBDSf"/>
</dbReference>
<evidence type="ECO:0000259" key="8">
    <source>
        <dbReference type="PROSITE" id="PS52029"/>
    </source>
</evidence>
<dbReference type="PANTHER" id="PTHR41533:SF1">
    <property type="entry name" value="L,D-TRANSPEPTIDASE YCBB-RELATED"/>
    <property type="match status" value="1"/>
</dbReference>
<dbReference type="SUPFAM" id="SSF47090">
    <property type="entry name" value="PGBD-like"/>
    <property type="match status" value="1"/>
</dbReference>
<evidence type="ECO:0000256" key="2">
    <source>
        <dbReference type="ARBA" id="ARBA00005992"/>
    </source>
</evidence>
<dbReference type="Pfam" id="PF03734">
    <property type="entry name" value="YkuD"/>
    <property type="match status" value="1"/>
</dbReference>
<evidence type="ECO:0000313" key="9">
    <source>
        <dbReference type="EMBL" id="GAA5194964.1"/>
    </source>
</evidence>
<comment type="similarity">
    <text evidence="2">Belongs to the YkuD family.</text>
</comment>
<dbReference type="Pfam" id="PF01471">
    <property type="entry name" value="PG_binding_1"/>
    <property type="match status" value="1"/>
</dbReference>
<evidence type="ECO:0000256" key="5">
    <source>
        <dbReference type="ARBA" id="ARBA00022984"/>
    </source>
</evidence>
<dbReference type="RefSeq" id="WP_345317906.1">
    <property type="nucleotide sequence ID" value="NZ_BAABLF010000030.1"/>
</dbReference>
<feature type="active site" description="Proton donor/acceptor" evidence="7">
    <location>
        <position position="392"/>
    </location>
</feature>
<keyword evidence="6 7" id="KW-0961">Cell wall biogenesis/degradation</keyword>
<protein>
    <submittedName>
        <fullName evidence="9">L,D-transpeptidase family protein</fullName>
    </submittedName>
</protein>
<name>A0ABP9SEM6_9GAMM</name>
<feature type="domain" description="L,D-TPase catalytic" evidence="8">
    <location>
        <begin position="260"/>
        <end position="438"/>
    </location>
</feature>
<gene>
    <name evidence="9" type="ORF">GCM10025772_29140</name>
</gene>
<dbReference type="InterPro" id="IPR036365">
    <property type="entry name" value="PGBD-like_sf"/>
</dbReference>